<accession>A0A979H043</accession>
<reference evidence="1 2" key="2">
    <citation type="journal article" date="2010" name="Stand. Genomic Sci.">
        <title>Complete genome sequence of Chitinophaga pinensis type strain (UQM 2034).</title>
        <authorList>
            <person name="Glavina Del Rio T."/>
            <person name="Abt B."/>
            <person name="Spring S."/>
            <person name="Lapidus A."/>
            <person name="Nolan M."/>
            <person name="Tice H."/>
            <person name="Copeland A."/>
            <person name="Cheng J.F."/>
            <person name="Chen F."/>
            <person name="Bruce D."/>
            <person name="Goodwin L."/>
            <person name="Pitluck S."/>
            <person name="Ivanova N."/>
            <person name="Mavromatis K."/>
            <person name="Mikhailova N."/>
            <person name="Pati A."/>
            <person name="Chen A."/>
            <person name="Palaniappan K."/>
            <person name="Land M."/>
            <person name="Hauser L."/>
            <person name="Chang Y.J."/>
            <person name="Jeffries C.D."/>
            <person name="Chain P."/>
            <person name="Saunders E."/>
            <person name="Detter J.C."/>
            <person name="Brettin T."/>
            <person name="Rohde M."/>
            <person name="Goker M."/>
            <person name="Bristow J."/>
            <person name="Eisen J.A."/>
            <person name="Markowitz V."/>
            <person name="Hugenholtz P."/>
            <person name="Kyrpides N.C."/>
            <person name="Klenk H.P."/>
            <person name="Lucas S."/>
        </authorList>
    </citation>
    <scope>NUCLEOTIDE SEQUENCE [LARGE SCALE GENOMIC DNA]</scope>
    <source>
        <strain evidence="2">ATCC 43595 / DSM 2588 / LMG 13176 / NBRC 15968 / NCIMB 11800 / UQM 2034</strain>
    </source>
</reference>
<dbReference type="KEGG" id="cpi:Cpin_7133"/>
<evidence type="ECO:0000313" key="1">
    <source>
        <dbReference type="EMBL" id="ACU64534.1"/>
    </source>
</evidence>
<evidence type="ECO:0000313" key="2">
    <source>
        <dbReference type="Proteomes" id="UP000002215"/>
    </source>
</evidence>
<protein>
    <submittedName>
        <fullName evidence="1">Uncharacterized protein</fullName>
    </submittedName>
</protein>
<sequence length="35" mass="4074">MLDDAAARIYDPIYRGIQGEKLAGKLFKDYIEVNW</sequence>
<reference evidence="2" key="1">
    <citation type="submission" date="2009-08" db="EMBL/GenBank/DDBJ databases">
        <title>The complete genome of Chitinophaga pinensis DSM 2588.</title>
        <authorList>
            <consortium name="US DOE Joint Genome Institute (JGI-PGF)"/>
            <person name="Lucas S."/>
            <person name="Copeland A."/>
            <person name="Lapidus A."/>
            <person name="Glavina del Rio T."/>
            <person name="Dalin E."/>
            <person name="Tice H."/>
            <person name="Bruce D."/>
            <person name="Goodwin L."/>
            <person name="Pitluck S."/>
            <person name="Kyrpides N."/>
            <person name="Mavromatis K."/>
            <person name="Ivanova N."/>
            <person name="Mikhailova N."/>
            <person name="Sims D."/>
            <person name="Meinche L."/>
            <person name="Brettin T."/>
            <person name="Detter J.C."/>
            <person name="Han C."/>
            <person name="Larimer F."/>
            <person name="Land M."/>
            <person name="Hauser L."/>
            <person name="Markowitz V."/>
            <person name="Cheng J.-F."/>
            <person name="Hugenholtz P."/>
            <person name="Woyke T."/>
            <person name="Wu D."/>
            <person name="Spring S."/>
            <person name="Klenk H.-P."/>
            <person name="Eisen J.A."/>
        </authorList>
    </citation>
    <scope>NUCLEOTIDE SEQUENCE [LARGE SCALE GENOMIC DNA]</scope>
    <source>
        <strain evidence="2">ATCC 43595 / DSM 2588 / LMG 13176 / NBRC 15968 / NCIMB 11800 / UQM 2034</strain>
    </source>
</reference>
<organism evidence="1 2">
    <name type="scientific">Chitinophaga pinensis (strain ATCC 43595 / DSM 2588 / LMG 13176 / NBRC 15968 / NCIMB 11800 / UQM 2034)</name>
    <dbReference type="NCBI Taxonomy" id="485918"/>
    <lineage>
        <taxon>Bacteria</taxon>
        <taxon>Pseudomonadati</taxon>
        <taxon>Bacteroidota</taxon>
        <taxon>Chitinophagia</taxon>
        <taxon>Chitinophagales</taxon>
        <taxon>Chitinophagaceae</taxon>
        <taxon>Chitinophaga</taxon>
    </lineage>
</organism>
<gene>
    <name evidence="1" type="ordered locus">Cpin_7133</name>
</gene>
<proteinExistence type="predicted"/>
<dbReference type="EMBL" id="CP001699">
    <property type="protein sequence ID" value="ACU64534.1"/>
    <property type="molecule type" value="Genomic_DNA"/>
</dbReference>
<dbReference type="AlphaFoldDB" id="A0A979H043"/>
<name>A0A979H043_CHIPD</name>
<dbReference type="Proteomes" id="UP000002215">
    <property type="component" value="Chromosome"/>
</dbReference>